<dbReference type="AlphaFoldDB" id="A0AA88YEJ3"/>
<dbReference type="GO" id="GO:0020037">
    <property type="term" value="F:heme binding"/>
    <property type="evidence" value="ECO:0007669"/>
    <property type="project" value="InterPro"/>
</dbReference>
<keyword evidence="6" id="KW-0503">Monooxygenase</keyword>
<dbReference type="EMBL" id="VSWD01000006">
    <property type="protein sequence ID" value="KAK3100020.1"/>
    <property type="molecule type" value="Genomic_DNA"/>
</dbReference>
<keyword evidence="8" id="KW-1133">Transmembrane helix</keyword>
<protein>
    <submittedName>
        <fullName evidence="9">Uncharacterized protein</fullName>
    </submittedName>
</protein>
<dbReference type="Proteomes" id="UP001186944">
    <property type="component" value="Unassembled WGS sequence"/>
</dbReference>
<evidence type="ECO:0000256" key="7">
    <source>
        <dbReference type="PIRSR" id="PIRSR602401-1"/>
    </source>
</evidence>
<evidence type="ECO:0000256" key="1">
    <source>
        <dbReference type="ARBA" id="ARBA00010617"/>
    </source>
</evidence>
<sequence>MDSVEYAHGLLNLQTVLVSTFFGLLTYYTYQRLKYRQPPGPWALPIIGNWKGPSRAVFLNSLEVVIEAMVKRKADFASRPMLNSFGELSQNFKGIIFSPYNAVWKFQKKVAGKALRSYLQGTQLDRMLNDVLEKVIDKMTQEKEPFVATDYMNKISIHMLFNMCFGRKCNLDDPEINRLLEIEEEIVEVFGNGFFEDVIPFMTRIYTTQSWKKMKSLNDEGVICIQKELKEHRDSFDRNNIRDFTDALLLAHLEALEEEKEEDMDALTDDQIMQIIYDVLYAGHDGIHCTLDWFISCMVAHPEIQKRCQEEIDRVVGQDREPSITDRPNLSITEACIMETMRVGTISGVGLPHETICDTTVGGYDIPKGTMVFINHWALHNDKAFWKNVDEFDPYRYLDQDGNLDSKPDNWLPFSAGRRICSGEAVAKAQFVLIVSNLLQKLTFKAPPGVHHKLDSRSGFTGNELPVEYKVIVEKRT</sequence>
<dbReference type="PANTHER" id="PTHR24289">
    <property type="entry name" value="STEROID 17-ALPHA-HYDROXYLASE/17,20 LYASE"/>
    <property type="match status" value="1"/>
</dbReference>
<dbReference type="PRINTS" id="PR00385">
    <property type="entry name" value="P450"/>
</dbReference>
<feature type="transmembrane region" description="Helical" evidence="8">
    <location>
        <begin position="6"/>
        <end position="28"/>
    </location>
</feature>
<comment type="similarity">
    <text evidence="1">Belongs to the cytochrome P450 family.</text>
</comment>
<evidence type="ECO:0000256" key="8">
    <source>
        <dbReference type="SAM" id="Phobius"/>
    </source>
</evidence>
<dbReference type="PRINTS" id="PR00463">
    <property type="entry name" value="EP450I"/>
</dbReference>
<dbReference type="InterPro" id="IPR002401">
    <property type="entry name" value="Cyt_P450_E_grp-I"/>
</dbReference>
<keyword evidence="2 7" id="KW-0349">Heme</keyword>
<evidence type="ECO:0000313" key="9">
    <source>
        <dbReference type="EMBL" id="KAK3100020.1"/>
    </source>
</evidence>
<evidence type="ECO:0000256" key="6">
    <source>
        <dbReference type="ARBA" id="ARBA00023033"/>
    </source>
</evidence>
<evidence type="ECO:0000256" key="2">
    <source>
        <dbReference type="ARBA" id="ARBA00022617"/>
    </source>
</evidence>
<evidence type="ECO:0000313" key="10">
    <source>
        <dbReference type="Proteomes" id="UP001186944"/>
    </source>
</evidence>
<evidence type="ECO:0000256" key="3">
    <source>
        <dbReference type="ARBA" id="ARBA00022723"/>
    </source>
</evidence>
<dbReference type="GO" id="GO:0004508">
    <property type="term" value="F:steroid 17-alpha-monooxygenase activity"/>
    <property type="evidence" value="ECO:0007669"/>
    <property type="project" value="TreeGrafter"/>
</dbReference>
<dbReference type="Gene3D" id="1.10.630.10">
    <property type="entry name" value="Cytochrome P450"/>
    <property type="match status" value="1"/>
</dbReference>
<dbReference type="InterPro" id="IPR036396">
    <property type="entry name" value="Cyt_P450_sf"/>
</dbReference>
<dbReference type="SUPFAM" id="SSF48264">
    <property type="entry name" value="Cytochrome P450"/>
    <property type="match status" value="1"/>
</dbReference>
<dbReference type="GO" id="GO:0042448">
    <property type="term" value="P:progesterone metabolic process"/>
    <property type="evidence" value="ECO:0007669"/>
    <property type="project" value="TreeGrafter"/>
</dbReference>
<name>A0AA88YEJ3_PINIB</name>
<comment type="caution">
    <text evidence="9">The sequence shown here is derived from an EMBL/GenBank/DDBJ whole genome shotgun (WGS) entry which is preliminary data.</text>
</comment>
<accession>A0AA88YEJ3</accession>
<evidence type="ECO:0000256" key="4">
    <source>
        <dbReference type="ARBA" id="ARBA00023002"/>
    </source>
</evidence>
<dbReference type="Pfam" id="PF00067">
    <property type="entry name" value="p450"/>
    <property type="match status" value="1"/>
</dbReference>
<reference evidence="9" key="1">
    <citation type="submission" date="2019-08" db="EMBL/GenBank/DDBJ databases">
        <title>The improved chromosome-level genome for the pearl oyster Pinctada fucata martensii using PacBio sequencing and Hi-C.</title>
        <authorList>
            <person name="Zheng Z."/>
        </authorList>
    </citation>
    <scope>NUCLEOTIDE SEQUENCE</scope>
    <source>
        <strain evidence="9">ZZ-2019</strain>
        <tissue evidence="9">Adductor muscle</tissue>
    </source>
</reference>
<keyword evidence="10" id="KW-1185">Reference proteome</keyword>
<keyword evidence="4" id="KW-0560">Oxidoreductase</keyword>
<dbReference type="PANTHER" id="PTHR24289:SF20">
    <property type="entry name" value="STEROID 17-ALPHA-HYDROXYLASE_17,20 LYASE"/>
    <property type="match status" value="1"/>
</dbReference>
<comment type="cofactor">
    <cofactor evidence="7">
        <name>heme</name>
        <dbReference type="ChEBI" id="CHEBI:30413"/>
    </cofactor>
</comment>
<evidence type="ECO:0000256" key="5">
    <source>
        <dbReference type="ARBA" id="ARBA00023004"/>
    </source>
</evidence>
<keyword evidence="8" id="KW-0472">Membrane</keyword>
<organism evidence="9 10">
    <name type="scientific">Pinctada imbricata</name>
    <name type="common">Atlantic pearl-oyster</name>
    <name type="synonym">Pinctada martensii</name>
    <dbReference type="NCBI Taxonomy" id="66713"/>
    <lineage>
        <taxon>Eukaryota</taxon>
        <taxon>Metazoa</taxon>
        <taxon>Spiralia</taxon>
        <taxon>Lophotrochozoa</taxon>
        <taxon>Mollusca</taxon>
        <taxon>Bivalvia</taxon>
        <taxon>Autobranchia</taxon>
        <taxon>Pteriomorphia</taxon>
        <taxon>Pterioida</taxon>
        <taxon>Pterioidea</taxon>
        <taxon>Pteriidae</taxon>
        <taxon>Pinctada</taxon>
    </lineage>
</organism>
<keyword evidence="5 7" id="KW-0408">Iron</keyword>
<dbReference type="InterPro" id="IPR001128">
    <property type="entry name" value="Cyt_P450"/>
</dbReference>
<keyword evidence="3 7" id="KW-0479">Metal-binding</keyword>
<dbReference type="GO" id="GO:0005506">
    <property type="term" value="F:iron ion binding"/>
    <property type="evidence" value="ECO:0007669"/>
    <property type="project" value="InterPro"/>
</dbReference>
<proteinExistence type="inferred from homology"/>
<gene>
    <name evidence="9" type="ORF">FSP39_013576</name>
</gene>
<dbReference type="GO" id="GO:0042446">
    <property type="term" value="P:hormone biosynthetic process"/>
    <property type="evidence" value="ECO:0007669"/>
    <property type="project" value="TreeGrafter"/>
</dbReference>
<feature type="binding site" description="axial binding residue" evidence="7">
    <location>
        <position position="421"/>
    </location>
    <ligand>
        <name>heme</name>
        <dbReference type="ChEBI" id="CHEBI:30413"/>
    </ligand>
    <ligandPart>
        <name>Fe</name>
        <dbReference type="ChEBI" id="CHEBI:18248"/>
    </ligandPart>
</feature>
<keyword evidence="8" id="KW-0812">Transmembrane</keyword>